<evidence type="ECO:0000313" key="2">
    <source>
        <dbReference type="Proteomes" id="UP000824540"/>
    </source>
</evidence>
<reference evidence="1" key="1">
    <citation type="thesis" date="2021" institute="BYU ScholarsArchive" country="Provo, UT, USA">
        <title>Applications of and Algorithms for Genome Assembly and Genomic Analyses with an Emphasis on Marine Teleosts.</title>
        <authorList>
            <person name="Pickett B.D."/>
        </authorList>
    </citation>
    <scope>NUCLEOTIDE SEQUENCE</scope>
    <source>
        <strain evidence="1">HI-2016</strain>
    </source>
</reference>
<dbReference type="Proteomes" id="UP000824540">
    <property type="component" value="Unassembled WGS sequence"/>
</dbReference>
<comment type="caution">
    <text evidence="1">The sequence shown here is derived from an EMBL/GenBank/DDBJ whole genome shotgun (WGS) entry which is preliminary data.</text>
</comment>
<proteinExistence type="predicted"/>
<keyword evidence="2" id="KW-1185">Reference proteome</keyword>
<organism evidence="1 2">
    <name type="scientific">Albula glossodonta</name>
    <name type="common">roundjaw bonefish</name>
    <dbReference type="NCBI Taxonomy" id="121402"/>
    <lineage>
        <taxon>Eukaryota</taxon>
        <taxon>Metazoa</taxon>
        <taxon>Chordata</taxon>
        <taxon>Craniata</taxon>
        <taxon>Vertebrata</taxon>
        <taxon>Euteleostomi</taxon>
        <taxon>Actinopterygii</taxon>
        <taxon>Neopterygii</taxon>
        <taxon>Teleostei</taxon>
        <taxon>Albuliformes</taxon>
        <taxon>Albulidae</taxon>
        <taxon>Albula</taxon>
    </lineage>
</organism>
<sequence length="74" mass="8404">MVPDNLNESPLHEGLWDPWANNLAHMGAGRRDFQTRQLVERRNGPSAQEDEVMSSFNANLLNWQDTVGKQARGE</sequence>
<accession>A0A8T2MZA5</accession>
<dbReference type="EMBL" id="JAFBMS010000973">
    <property type="protein sequence ID" value="KAG9329727.1"/>
    <property type="molecule type" value="Genomic_DNA"/>
</dbReference>
<gene>
    <name evidence="1" type="ORF">JZ751_029933</name>
</gene>
<dbReference type="AlphaFoldDB" id="A0A8T2MZA5"/>
<name>A0A8T2MZA5_9TELE</name>
<protein>
    <submittedName>
        <fullName evidence="1">Uncharacterized protein</fullName>
    </submittedName>
</protein>
<evidence type="ECO:0000313" key="1">
    <source>
        <dbReference type="EMBL" id="KAG9329727.1"/>
    </source>
</evidence>